<dbReference type="EMBL" id="JHEH01000012">
    <property type="protein sequence ID" value="KEP69618.1"/>
    <property type="molecule type" value="Genomic_DNA"/>
</dbReference>
<dbReference type="RefSeq" id="WP_051693497.1">
    <property type="nucleotide sequence ID" value="NZ_FOVB01000002.1"/>
</dbReference>
<dbReference type="STRING" id="1185766.SAMN05216224_102703"/>
<name>A0A074TKU0_9RHOB</name>
<evidence type="ECO:0000259" key="1">
    <source>
        <dbReference type="Pfam" id="PF09152"/>
    </source>
</evidence>
<dbReference type="InterPro" id="IPR015235">
    <property type="entry name" value="DUF1937"/>
</dbReference>
<dbReference type="AlphaFoldDB" id="A0A074TKU0"/>
<evidence type="ECO:0000313" key="3">
    <source>
        <dbReference type="Proteomes" id="UP000027725"/>
    </source>
</evidence>
<dbReference type="Gene3D" id="3.40.50.10400">
    <property type="entry name" value="Hypothetical protein PA1492"/>
    <property type="match status" value="1"/>
</dbReference>
<proteinExistence type="predicted"/>
<dbReference type="eggNOG" id="ENOG5032XYE">
    <property type="taxonomic scope" value="Bacteria"/>
</dbReference>
<reference evidence="2 3" key="1">
    <citation type="submission" date="2014-03" db="EMBL/GenBank/DDBJ databases">
        <title>The draft genome sequence of Thioclava dalianensis DLFJ1-1.</title>
        <authorList>
            <person name="Lai Q."/>
            <person name="Shao Z."/>
        </authorList>
    </citation>
    <scope>NUCLEOTIDE SEQUENCE [LARGE SCALE GENOMIC DNA]</scope>
    <source>
        <strain evidence="2 3">DLFJ1-1</strain>
    </source>
</reference>
<gene>
    <name evidence="2" type="ORF">DL1_03200</name>
</gene>
<keyword evidence="3" id="KW-1185">Reference proteome</keyword>
<organism evidence="2 3">
    <name type="scientific">Thioclava dalianensis</name>
    <dbReference type="NCBI Taxonomy" id="1185766"/>
    <lineage>
        <taxon>Bacteria</taxon>
        <taxon>Pseudomonadati</taxon>
        <taxon>Pseudomonadota</taxon>
        <taxon>Alphaproteobacteria</taxon>
        <taxon>Rhodobacterales</taxon>
        <taxon>Paracoccaceae</taxon>
        <taxon>Thioclava</taxon>
    </lineage>
</organism>
<protein>
    <recommendedName>
        <fullName evidence="1">DUF1937 domain-containing protein</fullName>
    </recommendedName>
</protein>
<dbReference type="Proteomes" id="UP000027725">
    <property type="component" value="Unassembled WGS sequence"/>
</dbReference>
<evidence type="ECO:0000313" key="2">
    <source>
        <dbReference type="EMBL" id="KEP69618.1"/>
    </source>
</evidence>
<feature type="domain" description="DUF1937" evidence="1">
    <location>
        <begin position="43"/>
        <end position="160"/>
    </location>
</feature>
<accession>A0A074TKU0</accession>
<dbReference type="SUPFAM" id="SSF52309">
    <property type="entry name" value="N-(deoxy)ribosyltransferase-like"/>
    <property type="match status" value="1"/>
</dbReference>
<sequence>MRIDCRLPPEPDWPWLISTYPGDVLLHVERSFQDIADRICGRLAYLATPYTREVLGADLHWDRGLSIAAEIRAARWARRFALAGATVVSPIILACAICHSDFEGDLSPLDEAFWARWCQPLLNACGAVVIPAIAGWDQSRGVWRDACWALQCNVPVYLVAEGSEFGGQKICAESAARGGGGP</sequence>
<dbReference type="Pfam" id="PF09152">
    <property type="entry name" value="DUF1937"/>
    <property type="match status" value="1"/>
</dbReference>
<comment type="caution">
    <text evidence="2">The sequence shown here is derived from an EMBL/GenBank/DDBJ whole genome shotgun (WGS) entry which is preliminary data.</text>
</comment>
<dbReference type="OrthoDB" id="7857621at2"/>